<comment type="caution">
    <text evidence="1">The sequence shown here is derived from an EMBL/GenBank/DDBJ whole genome shotgun (WGS) entry which is preliminary data.</text>
</comment>
<sequence>EKTEQEEREWIPLVPENLLKQRRLVRTLWFSRHQAKQVIVEKNEQRRGIEHRFIPKKCFLRGTSCGLRISKPGVGLETHAEKRTGRSEVSPYLCQAHVTKQPLGSVRHLLGGPHHELVFLANLSRVLDPFPLLRAPLALWTPVGCLAMEVAASVSSSSSSTNPEYLSTLHRKH</sequence>
<dbReference type="EMBL" id="JAGFMF010010534">
    <property type="protein sequence ID" value="KAG8525029.1"/>
    <property type="molecule type" value="Genomic_DNA"/>
</dbReference>
<protein>
    <submittedName>
        <fullName evidence="1">Uncharacterized protein</fullName>
    </submittedName>
</protein>
<reference evidence="1" key="1">
    <citation type="journal article" date="2021" name="Evol. Appl.">
        <title>The genome of the Pyrenean desman and the effects of bottlenecks and inbreeding on the genomic landscape of an endangered species.</title>
        <authorList>
            <person name="Escoda L."/>
            <person name="Castresana J."/>
        </authorList>
    </citation>
    <scope>NUCLEOTIDE SEQUENCE</scope>
    <source>
        <strain evidence="1">IBE-C5619</strain>
    </source>
</reference>
<feature type="non-terminal residue" evidence="1">
    <location>
        <position position="173"/>
    </location>
</feature>
<name>A0A8J6ANP6_GALPY</name>
<feature type="non-terminal residue" evidence="1">
    <location>
        <position position="1"/>
    </location>
</feature>
<organism evidence="1 2">
    <name type="scientific">Galemys pyrenaicus</name>
    <name type="common">Iberian desman</name>
    <name type="synonym">Pyrenean desman</name>
    <dbReference type="NCBI Taxonomy" id="202257"/>
    <lineage>
        <taxon>Eukaryota</taxon>
        <taxon>Metazoa</taxon>
        <taxon>Chordata</taxon>
        <taxon>Craniata</taxon>
        <taxon>Vertebrata</taxon>
        <taxon>Euteleostomi</taxon>
        <taxon>Mammalia</taxon>
        <taxon>Eutheria</taxon>
        <taxon>Laurasiatheria</taxon>
        <taxon>Eulipotyphla</taxon>
        <taxon>Talpidae</taxon>
        <taxon>Galemys</taxon>
    </lineage>
</organism>
<gene>
    <name evidence="1" type="ORF">J0S82_012740</name>
</gene>
<keyword evidence="2" id="KW-1185">Reference proteome</keyword>
<evidence type="ECO:0000313" key="2">
    <source>
        <dbReference type="Proteomes" id="UP000700334"/>
    </source>
</evidence>
<dbReference type="Proteomes" id="UP000700334">
    <property type="component" value="Unassembled WGS sequence"/>
</dbReference>
<proteinExistence type="predicted"/>
<accession>A0A8J6ANP6</accession>
<evidence type="ECO:0000313" key="1">
    <source>
        <dbReference type="EMBL" id="KAG8525029.1"/>
    </source>
</evidence>
<dbReference type="AlphaFoldDB" id="A0A8J6ANP6"/>